<dbReference type="InterPro" id="IPR039249">
    <property type="entry name" value="GPATCH11"/>
</dbReference>
<feature type="compositionally biased region" description="Acidic residues" evidence="1">
    <location>
        <begin position="187"/>
        <end position="208"/>
    </location>
</feature>
<feature type="region of interest" description="Disordered" evidence="1">
    <location>
        <begin position="181"/>
        <end position="208"/>
    </location>
</feature>
<dbReference type="PROSITE" id="PS50174">
    <property type="entry name" value="G_PATCH"/>
    <property type="match status" value="1"/>
</dbReference>
<feature type="compositionally biased region" description="Basic and acidic residues" evidence="1">
    <location>
        <begin position="112"/>
        <end position="135"/>
    </location>
</feature>
<dbReference type="InterPro" id="IPR000467">
    <property type="entry name" value="G_patch_dom"/>
</dbReference>
<name>A0A165YHD5_DAUCS</name>
<dbReference type="Gramene" id="KZM99081">
    <property type="protein sequence ID" value="KZM99081"/>
    <property type="gene ID" value="DCAR_013557"/>
</dbReference>
<keyword evidence="3" id="KW-1185">Reference proteome</keyword>
<dbReference type="KEGG" id="dcr:108216330"/>
<reference evidence="2" key="2">
    <citation type="submission" date="2022-03" db="EMBL/GenBank/DDBJ databases">
        <title>Draft title - Genomic analysis of global carrot germplasm unveils the trajectory of domestication and the origin of high carotenoid orange carrot.</title>
        <authorList>
            <person name="Iorizzo M."/>
            <person name="Ellison S."/>
            <person name="Senalik D."/>
            <person name="Macko-Podgorni A."/>
            <person name="Grzebelus D."/>
            <person name="Bostan H."/>
            <person name="Rolling W."/>
            <person name="Curaba J."/>
            <person name="Simon P."/>
        </authorList>
    </citation>
    <scope>NUCLEOTIDE SEQUENCE</scope>
    <source>
        <tissue evidence="2">Leaf</tissue>
    </source>
</reference>
<dbReference type="GO" id="GO:0003676">
    <property type="term" value="F:nucleic acid binding"/>
    <property type="evidence" value="ECO:0007669"/>
    <property type="project" value="InterPro"/>
</dbReference>
<organism evidence="2 3">
    <name type="scientific">Daucus carota subsp. sativus</name>
    <name type="common">Carrot</name>
    <dbReference type="NCBI Taxonomy" id="79200"/>
    <lineage>
        <taxon>Eukaryota</taxon>
        <taxon>Viridiplantae</taxon>
        <taxon>Streptophyta</taxon>
        <taxon>Embryophyta</taxon>
        <taxon>Tracheophyta</taxon>
        <taxon>Spermatophyta</taxon>
        <taxon>Magnoliopsida</taxon>
        <taxon>eudicotyledons</taxon>
        <taxon>Gunneridae</taxon>
        <taxon>Pentapetalae</taxon>
        <taxon>asterids</taxon>
        <taxon>campanulids</taxon>
        <taxon>Apiales</taxon>
        <taxon>Apiaceae</taxon>
        <taxon>Apioideae</taxon>
        <taxon>Scandiceae</taxon>
        <taxon>Daucinae</taxon>
        <taxon>Daucus</taxon>
        <taxon>Daucus sect. Daucus</taxon>
    </lineage>
</organism>
<dbReference type="InterPro" id="IPR025239">
    <property type="entry name" value="DUF4187"/>
</dbReference>
<dbReference type="PANTHER" id="PTHR21032:SF0">
    <property type="entry name" value="G PATCH DOMAIN-CONTAINING PROTEIN 11"/>
    <property type="match status" value="1"/>
</dbReference>
<dbReference type="AlphaFoldDB" id="A0A165YHD5"/>
<dbReference type="OrthoDB" id="786951at2759"/>
<reference evidence="2" key="1">
    <citation type="journal article" date="2016" name="Nat. Genet.">
        <title>A high-quality carrot genome assembly provides new insights into carotenoid accumulation and asterid genome evolution.</title>
        <authorList>
            <person name="Iorizzo M."/>
            <person name="Ellison S."/>
            <person name="Senalik D."/>
            <person name="Zeng P."/>
            <person name="Satapoomin P."/>
            <person name="Huang J."/>
            <person name="Bowman M."/>
            <person name="Iovene M."/>
            <person name="Sanseverino W."/>
            <person name="Cavagnaro P."/>
            <person name="Yildiz M."/>
            <person name="Macko-Podgorni A."/>
            <person name="Moranska E."/>
            <person name="Grzebelus E."/>
            <person name="Grzebelus D."/>
            <person name="Ashrafi H."/>
            <person name="Zheng Z."/>
            <person name="Cheng S."/>
            <person name="Spooner D."/>
            <person name="Van Deynze A."/>
            <person name="Simon P."/>
        </authorList>
    </citation>
    <scope>NUCLEOTIDE SEQUENCE</scope>
    <source>
        <tissue evidence="2">Leaf</tissue>
    </source>
</reference>
<evidence type="ECO:0000256" key="1">
    <source>
        <dbReference type="SAM" id="MobiDB-lite"/>
    </source>
</evidence>
<dbReference type="Proteomes" id="UP000077755">
    <property type="component" value="Chromosome 4"/>
</dbReference>
<protein>
    <submittedName>
        <fullName evidence="2">Uncharacterized protein</fullName>
    </submittedName>
</protein>
<dbReference type="PANTHER" id="PTHR21032">
    <property type="entry name" value="G PATCH DOMAIN-CONTAINING PROTEIN 11"/>
    <property type="match status" value="1"/>
</dbReference>
<dbReference type="SMART" id="SM01173">
    <property type="entry name" value="DUF4187"/>
    <property type="match status" value="1"/>
</dbReference>
<dbReference type="Pfam" id="PF13821">
    <property type="entry name" value="DUF4187"/>
    <property type="match status" value="1"/>
</dbReference>
<dbReference type="Pfam" id="PF01585">
    <property type="entry name" value="G-patch"/>
    <property type="match status" value="1"/>
</dbReference>
<feature type="region of interest" description="Disordered" evidence="1">
    <location>
        <begin position="109"/>
        <end position="135"/>
    </location>
</feature>
<accession>A0A165YHD5</accession>
<evidence type="ECO:0000313" key="2">
    <source>
        <dbReference type="EMBL" id="WOG98127.1"/>
    </source>
</evidence>
<dbReference type="GO" id="GO:0000776">
    <property type="term" value="C:kinetochore"/>
    <property type="evidence" value="ECO:0007669"/>
    <property type="project" value="TreeGrafter"/>
</dbReference>
<dbReference type="SMART" id="SM00443">
    <property type="entry name" value="G_patch"/>
    <property type="match status" value="1"/>
</dbReference>
<feature type="region of interest" description="Disordered" evidence="1">
    <location>
        <begin position="1"/>
        <end position="61"/>
    </location>
</feature>
<dbReference type="OMA" id="DYMNMVI"/>
<sequence length="250" mass="28812">MAEEDDDYLGDLSRFLPPEASLPPKKVATSTSNKVPILQTSNKRPKTLNWQEHRKLKREKQQKVEDQLTLANIESAIPQSNIGFKMLRQMGYTPGSALGKEGSGIAEPVGIEIRRGRGGLGREDPETEKMKREEKRVFRERVNEQELMAEFGSRQKEQWRSKRVVINFKKGKAALDQLENKEVVVEEKEEGDEKDGDEEEEEEEVITEEDLKDVLMKLRDEFRYCLFCGYQYESMEALNSNCPGIDEDDH</sequence>
<evidence type="ECO:0000313" key="3">
    <source>
        <dbReference type="Proteomes" id="UP000077755"/>
    </source>
</evidence>
<feature type="compositionally biased region" description="Polar residues" evidence="1">
    <location>
        <begin position="28"/>
        <end position="42"/>
    </location>
</feature>
<proteinExistence type="predicted"/>
<gene>
    <name evidence="2" type="ORF">DCAR_0417468</name>
</gene>
<dbReference type="EMBL" id="CP093346">
    <property type="protein sequence ID" value="WOG98127.1"/>
    <property type="molecule type" value="Genomic_DNA"/>
</dbReference>